<keyword evidence="3" id="KW-1185">Reference proteome</keyword>
<sequence>MARRGTRTTRSALALAAVAAFCFGPVGLGWTKTETREQLEKTAKVWKQPHNFRVAGSQFAVDTISQGGDQWQVRATERDGSSALFAAKDQGEEVAYGINYDSSRSHWKPPCKTRVYATGITDGDDPEWTLRVEGPGHGTSPQQISVTGKGLGDIVYDAALAVERRLKRSLFWSYALDAKGRGDGWTPWVRQGLGLKYAPEESDINAKFNIFQAEAGENQTLNLDWEALLRGRLTGLSSKRGGRILSTDPQYTLRMTKGGLDAGAKANAKLGTSFGVTAHVSPEGNYQAQGYGEWNGKRELVDGLVVGADVKATAQEGVVTLQPLGATAAMDLSKLAPKVAGENSMLGLRARYKLGDEKPSLGAVGSFRPKKVQEVLASGGVQYTQEGDTSGTLRLTAEDLKGVDARYELSGGGSAGLRQAAEVRMPRVDFGGGSRSEQSGWCFLVQSLAPGDCAFVGIYGEKDDFAILLTEDADGEKLSLTDGRFQDKDYVSSQRAHAKSHVKDAVQGTILRKSDFQTEDSWSFAAPLALTVFKGTSSSPTALCGSVNLDGKAMTRRLDDEMGTLNLGETETAQYAGPMVGTKEDLLDDISNPMNWLREARAVRQLSGFSIASTHNSTTMTTTSDGNVTQSMTETTTTSTIGGGDSGAVQLTGCGLILALAPWLW</sequence>
<dbReference type="EMBL" id="CAXAMN010023773">
    <property type="protein sequence ID" value="CAK9080757.1"/>
    <property type="molecule type" value="Genomic_DNA"/>
</dbReference>
<feature type="region of interest" description="Disordered" evidence="1">
    <location>
        <begin position="617"/>
        <end position="641"/>
    </location>
</feature>
<dbReference type="Proteomes" id="UP001642484">
    <property type="component" value="Unassembled WGS sequence"/>
</dbReference>
<evidence type="ECO:0000313" key="3">
    <source>
        <dbReference type="Proteomes" id="UP001642484"/>
    </source>
</evidence>
<organism evidence="2 3">
    <name type="scientific">Durusdinium trenchii</name>
    <dbReference type="NCBI Taxonomy" id="1381693"/>
    <lineage>
        <taxon>Eukaryota</taxon>
        <taxon>Sar</taxon>
        <taxon>Alveolata</taxon>
        <taxon>Dinophyceae</taxon>
        <taxon>Suessiales</taxon>
        <taxon>Symbiodiniaceae</taxon>
        <taxon>Durusdinium</taxon>
    </lineage>
</organism>
<feature type="compositionally biased region" description="Low complexity" evidence="1">
    <location>
        <begin position="617"/>
        <end position="640"/>
    </location>
</feature>
<evidence type="ECO:0000256" key="1">
    <source>
        <dbReference type="SAM" id="MobiDB-lite"/>
    </source>
</evidence>
<evidence type="ECO:0000313" key="2">
    <source>
        <dbReference type="EMBL" id="CAK9080757.1"/>
    </source>
</evidence>
<accession>A0ABP0PXL1</accession>
<proteinExistence type="predicted"/>
<reference evidence="2 3" key="1">
    <citation type="submission" date="2024-02" db="EMBL/GenBank/DDBJ databases">
        <authorList>
            <person name="Chen Y."/>
            <person name="Shah S."/>
            <person name="Dougan E. K."/>
            <person name="Thang M."/>
            <person name="Chan C."/>
        </authorList>
    </citation>
    <scope>NUCLEOTIDE SEQUENCE [LARGE SCALE GENOMIC DNA]</scope>
</reference>
<comment type="caution">
    <text evidence="2">The sequence shown here is derived from an EMBL/GenBank/DDBJ whole genome shotgun (WGS) entry which is preliminary data.</text>
</comment>
<protein>
    <submittedName>
        <fullName evidence="2">Uncharacterized protein</fullName>
    </submittedName>
</protein>
<gene>
    <name evidence="2" type="ORF">CCMP2556_LOCUS39602</name>
</gene>
<name>A0ABP0PXL1_9DINO</name>